<reference evidence="2" key="1">
    <citation type="submission" date="2018-11" db="EMBL/GenBank/DDBJ databases">
        <authorList>
            <consortium name="Pathogen Informatics"/>
        </authorList>
    </citation>
    <scope>NUCLEOTIDE SEQUENCE</scope>
</reference>
<protein>
    <submittedName>
        <fullName evidence="2">Uncharacterized protein</fullName>
    </submittedName>
</protein>
<dbReference type="EMBL" id="CAAALY010087783">
    <property type="protein sequence ID" value="VEL27520.1"/>
    <property type="molecule type" value="Genomic_DNA"/>
</dbReference>
<feature type="region of interest" description="Disordered" evidence="1">
    <location>
        <begin position="46"/>
        <end position="74"/>
    </location>
</feature>
<accession>A0A3S5AMK7</accession>
<dbReference type="Proteomes" id="UP000784294">
    <property type="component" value="Unassembled WGS sequence"/>
</dbReference>
<evidence type="ECO:0000313" key="3">
    <source>
        <dbReference type="Proteomes" id="UP000784294"/>
    </source>
</evidence>
<feature type="region of interest" description="Disordered" evidence="1">
    <location>
        <begin position="1"/>
        <end position="24"/>
    </location>
</feature>
<organism evidence="2 3">
    <name type="scientific">Protopolystoma xenopodis</name>
    <dbReference type="NCBI Taxonomy" id="117903"/>
    <lineage>
        <taxon>Eukaryota</taxon>
        <taxon>Metazoa</taxon>
        <taxon>Spiralia</taxon>
        <taxon>Lophotrochozoa</taxon>
        <taxon>Platyhelminthes</taxon>
        <taxon>Monogenea</taxon>
        <taxon>Polyopisthocotylea</taxon>
        <taxon>Polystomatidea</taxon>
        <taxon>Polystomatidae</taxon>
        <taxon>Protopolystoma</taxon>
    </lineage>
</organism>
<keyword evidence="3" id="KW-1185">Reference proteome</keyword>
<proteinExistence type="predicted"/>
<sequence length="155" mass="16507">MPRLKINKQTPSLVTPGPGLENESHARNSFLRWPVHEPRHHANRRIHRAGGSSSSSAGSATGASDDPGQLKSDLTKIASTATPFATDGDMGFISVDRVGSLIQKDSSQDGRSGISVVTPIATAVPIGERSGTRFLRTITSKLSRRSVVIFASVIY</sequence>
<evidence type="ECO:0000313" key="2">
    <source>
        <dbReference type="EMBL" id="VEL27520.1"/>
    </source>
</evidence>
<comment type="caution">
    <text evidence="2">The sequence shown here is derived from an EMBL/GenBank/DDBJ whole genome shotgun (WGS) entry which is preliminary data.</text>
</comment>
<dbReference type="AlphaFoldDB" id="A0A3S5AMK7"/>
<name>A0A3S5AMK7_9PLAT</name>
<evidence type="ECO:0000256" key="1">
    <source>
        <dbReference type="SAM" id="MobiDB-lite"/>
    </source>
</evidence>
<feature type="compositionally biased region" description="Low complexity" evidence="1">
    <location>
        <begin position="49"/>
        <end position="64"/>
    </location>
</feature>
<gene>
    <name evidence="2" type="ORF">PXEA_LOCUS20960</name>
</gene>